<keyword evidence="1" id="KW-0472">Membrane</keyword>
<keyword evidence="1" id="KW-1133">Transmembrane helix</keyword>
<gene>
    <name evidence="2" type="ORF">HC356_02510</name>
</gene>
<evidence type="ECO:0000313" key="3">
    <source>
        <dbReference type="Proteomes" id="UP000515596"/>
    </source>
</evidence>
<dbReference type="RefSeq" id="WP_182183996.1">
    <property type="nucleotide sequence ID" value="NZ_CP050530.1"/>
</dbReference>
<dbReference type="EMBL" id="CP050530">
    <property type="protein sequence ID" value="QMV46571.1"/>
    <property type="molecule type" value="Genomic_DNA"/>
</dbReference>
<feature type="transmembrane region" description="Helical" evidence="1">
    <location>
        <begin position="139"/>
        <end position="157"/>
    </location>
</feature>
<dbReference type="AlphaFoldDB" id="A0A7G5CBI7"/>
<keyword evidence="1" id="KW-0812">Transmembrane</keyword>
<accession>A0A7G5CBI7</accession>
<evidence type="ECO:0000256" key="1">
    <source>
        <dbReference type="SAM" id="Phobius"/>
    </source>
</evidence>
<name>A0A7G5CBI7_WOLPI</name>
<feature type="transmembrane region" description="Helical" evidence="1">
    <location>
        <begin position="43"/>
        <end position="66"/>
    </location>
</feature>
<sequence length="262" mass="26752">MISKGNVPYYMAGTLAAFTLLASGVFAAAPYVGFLAPVAALSIGLPFIIGCAVLSAVAIALSAVAISKNNTISQQGKLESCIAQRKQEEENARAGLKAKGLLPNVPYKNVEASSPKSQPTKEGNGQSWGAWAWQNKSKIGVGAVAVGGVAWLAYVAANGGLGVADSSSSIVSNPVDSTESGGFCVADSLSSIVSNPVDSTESGGFCVADSSSSIASNPVDSTEDGTSLYALASTIISIIFISYGLDVDFTGPIRDHGWGYYH</sequence>
<organism evidence="2 3">
    <name type="scientific">Wolbachia pipientis</name>
    <dbReference type="NCBI Taxonomy" id="955"/>
    <lineage>
        <taxon>Bacteria</taxon>
        <taxon>Pseudomonadati</taxon>
        <taxon>Pseudomonadota</taxon>
        <taxon>Alphaproteobacteria</taxon>
        <taxon>Rickettsiales</taxon>
        <taxon>Anaplasmataceae</taxon>
        <taxon>Wolbachieae</taxon>
        <taxon>Wolbachia</taxon>
    </lineage>
</organism>
<dbReference type="Proteomes" id="UP000515596">
    <property type="component" value="Chromosome"/>
</dbReference>
<evidence type="ECO:0000313" key="2">
    <source>
        <dbReference type="EMBL" id="QMV46571.1"/>
    </source>
</evidence>
<reference evidence="2 3" key="1">
    <citation type="journal article" date="2020" name="Mol. Biol. Evol.">
        <title>Life and death of selfish genes: comparative genomics reveals the dynamic evolution of cytoplasmic incompatibility.</title>
        <authorList>
            <person name="Martinez J."/>
            <person name="Klasson L."/>
            <person name="Welch J."/>
            <person name="Jiggins F.M."/>
        </authorList>
    </citation>
    <scope>NUCLEOTIDE SEQUENCE [LARGE SCALE GENOMIC DNA]</scope>
    <source>
        <strain evidence="2">WNik</strain>
    </source>
</reference>
<proteinExistence type="predicted"/>
<feature type="transmembrane region" description="Helical" evidence="1">
    <location>
        <begin position="226"/>
        <end position="245"/>
    </location>
</feature>
<protein>
    <submittedName>
        <fullName evidence="2">Uncharacterized protein</fullName>
    </submittedName>
</protein>